<dbReference type="EMBL" id="JYDS01000066">
    <property type="protein sequence ID" value="KRZ27794.1"/>
    <property type="molecule type" value="Genomic_DNA"/>
</dbReference>
<dbReference type="EMBL" id="JYDR01000037">
    <property type="protein sequence ID" value="KRY73131.1"/>
    <property type="molecule type" value="Genomic_DNA"/>
</dbReference>
<dbReference type="EMBL" id="JYDV01000037">
    <property type="protein sequence ID" value="KRZ39194.1"/>
    <property type="molecule type" value="Genomic_DNA"/>
</dbReference>
<comment type="caution">
    <text evidence="2">The sequence shown here is derived from an EMBL/GenBank/DDBJ whole genome shotgun (WGS) entry which is preliminary data.</text>
</comment>
<sequence length="156" mass="18226">MSNAAYKSTKTDSNTQLDRTIDDQWYCSSICSRSDCECLIWTAKLPEWNRKRSYHRRIFLLECCRNLTEQKYGISAPCSLSKHTKTSLEALWGPAQETRPQAKMRCAFCSQRRDRKVEQCCEVCQASCCTQHVHKIHPNGYHKLPSTFTYRSFEIQ</sequence>
<evidence type="ECO:0008006" key="6">
    <source>
        <dbReference type="Google" id="ProtNLM"/>
    </source>
</evidence>
<protein>
    <recommendedName>
        <fullName evidence="6">PiggyBac transposable element-derived protein 4 C-terminal zinc-ribbon domain-containing protein</fullName>
    </recommendedName>
</protein>
<evidence type="ECO:0000313" key="5">
    <source>
        <dbReference type="Proteomes" id="UP000054805"/>
    </source>
</evidence>
<evidence type="ECO:0000313" key="1">
    <source>
        <dbReference type="EMBL" id="KRY73131.1"/>
    </source>
</evidence>
<name>A0A0V1IYH5_TRIPS</name>
<organism evidence="2 5">
    <name type="scientific">Trichinella pseudospiralis</name>
    <name type="common">Parasitic roundworm</name>
    <dbReference type="NCBI Taxonomy" id="6337"/>
    <lineage>
        <taxon>Eukaryota</taxon>
        <taxon>Metazoa</taxon>
        <taxon>Ecdysozoa</taxon>
        <taxon>Nematoda</taxon>
        <taxon>Enoplea</taxon>
        <taxon>Dorylaimia</taxon>
        <taxon>Trichinellida</taxon>
        <taxon>Trichinellidae</taxon>
        <taxon>Trichinella</taxon>
    </lineage>
</organism>
<dbReference type="Proteomes" id="UP000054805">
    <property type="component" value="Unassembled WGS sequence"/>
</dbReference>
<accession>A0A0V1IYH5</accession>
<dbReference type="AlphaFoldDB" id="A0A0V1IYH5"/>
<gene>
    <name evidence="1" type="ORF">T4A_8223</name>
    <name evidence="2" type="ORF">T4B_887</name>
    <name evidence="3" type="ORF">T4C_10491</name>
</gene>
<dbReference type="Proteomes" id="UP000054632">
    <property type="component" value="Unassembled WGS sequence"/>
</dbReference>
<proteinExistence type="predicted"/>
<keyword evidence="5" id="KW-1185">Reference proteome</keyword>
<dbReference type="Gene3D" id="4.10.830.40">
    <property type="match status" value="1"/>
</dbReference>
<dbReference type="Proteomes" id="UP000054826">
    <property type="component" value="Unassembled WGS sequence"/>
</dbReference>
<reference evidence="4 5" key="1">
    <citation type="submission" date="2015-01" db="EMBL/GenBank/DDBJ databases">
        <title>Evolution of Trichinella species and genotypes.</title>
        <authorList>
            <person name="Korhonen P.K."/>
            <person name="Edoardo P."/>
            <person name="Giuseppe L.R."/>
            <person name="Gasser R.B."/>
        </authorList>
    </citation>
    <scope>NUCLEOTIDE SEQUENCE [LARGE SCALE GENOMIC DNA]</scope>
    <source>
        <strain evidence="1">ISS13</strain>
        <strain evidence="3">ISS176</strain>
        <strain evidence="2">ISS588</strain>
    </source>
</reference>
<evidence type="ECO:0000313" key="4">
    <source>
        <dbReference type="Proteomes" id="UP000054632"/>
    </source>
</evidence>
<evidence type="ECO:0000313" key="3">
    <source>
        <dbReference type="EMBL" id="KRZ39194.1"/>
    </source>
</evidence>
<evidence type="ECO:0000313" key="2">
    <source>
        <dbReference type="EMBL" id="KRZ27794.1"/>
    </source>
</evidence>